<name>A0ABS5GXZ7_9BURK</name>
<dbReference type="Proteomes" id="UP000682982">
    <property type="component" value="Unassembled WGS sequence"/>
</dbReference>
<reference evidence="1 2" key="1">
    <citation type="submission" date="2021-04" db="EMBL/GenBank/DDBJ databases">
        <title>novel species isolated from subtropical streams in China.</title>
        <authorList>
            <person name="Lu H."/>
        </authorList>
    </citation>
    <scope>NUCLEOTIDE SEQUENCE [LARGE SCALE GENOMIC DNA]</scope>
    <source>
        <strain evidence="1 2">FT147W</strain>
    </source>
</reference>
<dbReference type="RefSeq" id="WP_212677458.1">
    <property type="nucleotide sequence ID" value="NZ_JAGSPK010000001.1"/>
</dbReference>
<proteinExistence type="predicted"/>
<evidence type="ECO:0000313" key="1">
    <source>
        <dbReference type="EMBL" id="MBR7791253.1"/>
    </source>
</evidence>
<keyword evidence="2" id="KW-1185">Reference proteome</keyword>
<gene>
    <name evidence="1" type="ORF">KDM87_01485</name>
</gene>
<sequence>MANDDYLPSSTVLCFENFKDASLYFDRVLPLNMGRMRGDSAVGDILVGYPEEVPSAALSHLIDGIEGNTVTYSHATRVMEFTTNRWVEFAKEVEPYARLWSPDPRHSTDDDVRNQYHKLQEAYFADASISGITPIREAFRRYAKGLGFDRFCVNVPSATGTGGSQSDPSITLSKLNLIDSSQAEWRQIIELRKDIESHRKLARLRLFIHKNYVDCSFAFIEDDLSQRIEEYERVTKKFGLKTTLSSLSLLLDAKALQASVGAGLVVGLFGGPLVGLSAAAAIEIGKVAVNIAERHHDLKDWQSGHELAFIFDTKKALS</sequence>
<organism evidence="1 2">
    <name type="scientific">Undibacterium rivi</name>
    <dbReference type="NCBI Taxonomy" id="2828729"/>
    <lineage>
        <taxon>Bacteria</taxon>
        <taxon>Pseudomonadati</taxon>
        <taxon>Pseudomonadota</taxon>
        <taxon>Betaproteobacteria</taxon>
        <taxon>Burkholderiales</taxon>
        <taxon>Oxalobacteraceae</taxon>
        <taxon>Undibacterium</taxon>
    </lineage>
</organism>
<evidence type="ECO:0000313" key="2">
    <source>
        <dbReference type="Proteomes" id="UP000682982"/>
    </source>
</evidence>
<accession>A0ABS5GXZ7</accession>
<comment type="caution">
    <text evidence="1">The sequence shown here is derived from an EMBL/GenBank/DDBJ whole genome shotgun (WGS) entry which is preliminary data.</text>
</comment>
<dbReference type="EMBL" id="JAGSPK010000001">
    <property type="protein sequence ID" value="MBR7791253.1"/>
    <property type="molecule type" value="Genomic_DNA"/>
</dbReference>
<protein>
    <submittedName>
        <fullName evidence="1">Uncharacterized protein</fullName>
    </submittedName>
</protein>